<comment type="caution">
    <text evidence="2">The sequence shown here is derived from an EMBL/GenBank/DDBJ whole genome shotgun (WGS) entry which is preliminary data.</text>
</comment>
<dbReference type="Proteomes" id="UP000285859">
    <property type="component" value="Unassembled WGS sequence"/>
</dbReference>
<evidence type="ECO:0000313" key="3">
    <source>
        <dbReference type="Proteomes" id="UP000285859"/>
    </source>
</evidence>
<dbReference type="AlphaFoldDB" id="A0A443L7J1"/>
<organism evidence="2 3">
    <name type="scientific">Lactococcus lactis</name>
    <dbReference type="NCBI Taxonomy" id="1358"/>
    <lineage>
        <taxon>Bacteria</taxon>
        <taxon>Bacillati</taxon>
        <taxon>Bacillota</taxon>
        <taxon>Bacilli</taxon>
        <taxon>Lactobacillales</taxon>
        <taxon>Streptococcaceae</taxon>
        <taxon>Lactococcus</taxon>
    </lineage>
</organism>
<protein>
    <submittedName>
        <fullName evidence="2">Glycoside hydrolase, family 25</fullName>
    </submittedName>
</protein>
<gene>
    <name evidence="2" type="ORF">EO246_10615</name>
</gene>
<sequence length="196" mass="22222">MNTHITHKKLFKTGLLFGALLLGLGLSIKEATPAKAVTANFNGPVYRLYNPNSGEHVYTMGLTEKNNLVHLGWGYEGVLGTSYYTMNGQNYDKIPVYRLYSKNSGQHLYTINTNEVVQLKNYGWVNEGIVFYDATVIPWNQETTVERLYNPNSGQHFYTSNWDERDYLKKIGWHDEGEAFSFTSPEPLQTGPAKAV</sequence>
<evidence type="ECO:0000313" key="2">
    <source>
        <dbReference type="EMBL" id="RWR45195.1"/>
    </source>
</evidence>
<evidence type="ECO:0000259" key="1">
    <source>
        <dbReference type="Pfam" id="PF18885"/>
    </source>
</evidence>
<accession>A0A443L7J1</accession>
<dbReference type="GO" id="GO:0016787">
    <property type="term" value="F:hydrolase activity"/>
    <property type="evidence" value="ECO:0007669"/>
    <property type="project" value="UniProtKB-KW"/>
</dbReference>
<proteinExistence type="predicted"/>
<dbReference type="InterPro" id="IPR043708">
    <property type="entry name" value="DUF5648"/>
</dbReference>
<keyword evidence="2" id="KW-0378">Hydrolase</keyword>
<dbReference type="Pfam" id="PF18885">
    <property type="entry name" value="DUF5648"/>
    <property type="match status" value="1"/>
</dbReference>
<feature type="domain" description="DUF5648" evidence="1">
    <location>
        <begin position="44"/>
        <end position="180"/>
    </location>
</feature>
<reference evidence="2 3" key="1">
    <citation type="submission" date="2019-01" db="EMBL/GenBank/DDBJ databases">
        <title>Whole genome sequence of Lactococcus lactis isolated from cow milk.</title>
        <authorList>
            <person name="Sundararaman A."/>
            <person name="Tamang J.-P."/>
            <person name="Halami P."/>
        </authorList>
    </citation>
    <scope>NUCLEOTIDE SEQUENCE [LARGE SCALE GENOMIC DNA]</scope>
    <source>
        <strain evidence="2 3">C2D</strain>
    </source>
</reference>
<dbReference type="RefSeq" id="WP_057720625.1">
    <property type="nucleotide sequence ID" value="NZ_CP092748.1"/>
</dbReference>
<name>A0A443L7J1_9LACT</name>
<dbReference type="EMBL" id="SAXH01000020">
    <property type="protein sequence ID" value="RWR45195.1"/>
    <property type="molecule type" value="Genomic_DNA"/>
</dbReference>